<keyword evidence="15 24" id="KW-1133">Transmembrane helix</keyword>
<evidence type="ECO:0000256" key="18">
    <source>
        <dbReference type="ARBA" id="ARBA00023209"/>
    </source>
</evidence>
<feature type="binding site" evidence="21">
    <location>
        <begin position="32"/>
        <end position="35"/>
    </location>
    <ligand>
        <name>substrate</name>
    </ligand>
</feature>
<evidence type="ECO:0000313" key="26">
    <source>
        <dbReference type="Proteomes" id="UP000245820"/>
    </source>
</evidence>
<keyword evidence="5" id="KW-1003">Cell membrane</keyword>
<feature type="binding site" evidence="23">
    <location>
        <position position="38"/>
    </location>
    <ligand>
        <name>a divalent metal cation</name>
        <dbReference type="ChEBI" id="CHEBI:60240"/>
    </ligand>
</feature>
<keyword evidence="17 24" id="KW-0472">Membrane</keyword>
<evidence type="ECO:0000256" key="12">
    <source>
        <dbReference type="ARBA" id="ARBA00022777"/>
    </source>
</evidence>
<evidence type="ECO:0000256" key="19">
    <source>
        <dbReference type="ARBA" id="ARBA00023264"/>
    </source>
</evidence>
<evidence type="ECO:0000256" key="15">
    <source>
        <dbReference type="ARBA" id="ARBA00022989"/>
    </source>
</evidence>
<keyword evidence="19 24" id="KW-1208">Phospholipid metabolism</keyword>
<evidence type="ECO:0000256" key="13">
    <source>
        <dbReference type="ARBA" id="ARBA00022840"/>
    </source>
</evidence>
<evidence type="ECO:0000256" key="20">
    <source>
        <dbReference type="PIRSR" id="PIRSR600829-1"/>
    </source>
</evidence>
<proteinExistence type="inferred from homology"/>
<keyword evidence="12 24" id="KW-0418">Kinase</keyword>
<feature type="binding site" evidence="21">
    <location>
        <position position="19"/>
    </location>
    <ligand>
        <name>substrate</name>
    </ligand>
</feature>
<evidence type="ECO:0000256" key="3">
    <source>
        <dbReference type="ARBA" id="ARBA00012133"/>
    </source>
</evidence>
<dbReference type="PANTHER" id="PTHR34299">
    <property type="entry name" value="DIACYLGLYCEROL KINASE"/>
    <property type="match status" value="1"/>
</dbReference>
<feature type="active site" description="Proton acceptor" evidence="20">
    <location>
        <position position="79"/>
    </location>
</feature>
<organism evidence="25 26">
    <name type="scientific">Massilia oculi</name>
    <dbReference type="NCBI Taxonomy" id="945844"/>
    <lineage>
        <taxon>Bacteria</taxon>
        <taxon>Pseudomonadati</taxon>
        <taxon>Pseudomonadota</taxon>
        <taxon>Betaproteobacteria</taxon>
        <taxon>Burkholderiales</taxon>
        <taxon>Oxalobacteraceae</taxon>
        <taxon>Telluria group</taxon>
        <taxon>Massilia</taxon>
    </lineage>
</organism>
<dbReference type="InterPro" id="IPR036945">
    <property type="entry name" value="DAGK_sf"/>
</dbReference>
<dbReference type="InterPro" id="IPR033718">
    <property type="entry name" value="DAGK_prok"/>
</dbReference>
<comment type="similarity">
    <text evidence="2 24">Belongs to the bacterial diacylglycerol kinase family.</text>
</comment>
<evidence type="ECO:0000256" key="5">
    <source>
        <dbReference type="ARBA" id="ARBA00022475"/>
    </source>
</evidence>
<keyword evidence="18" id="KW-0594">Phospholipid biosynthesis</keyword>
<dbReference type="GO" id="GO:0046872">
    <property type="term" value="F:metal ion binding"/>
    <property type="evidence" value="ECO:0007669"/>
    <property type="project" value="UniProtKB-KW"/>
</dbReference>
<evidence type="ECO:0000256" key="23">
    <source>
        <dbReference type="PIRSR" id="PIRSR600829-4"/>
    </source>
</evidence>
<keyword evidence="9 24" id="KW-0812">Transmembrane</keyword>
<evidence type="ECO:0000256" key="8">
    <source>
        <dbReference type="ARBA" id="ARBA00022679"/>
    </source>
</evidence>
<evidence type="ECO:0000256" key="16">
    <source>
        <dbReference type="ARBA" id="ARBA00023098"/>
    </source>
</evidence>
<evidence type="ECO:0000256" key="7">
    <source>
        <dbReference type="ARBA" id="ARBA00022519"/>
    </source>
</evidence>
<feature type="transmembrane region" description="Helical" evidence="24">
    <location>
        <begin position="109"/>
        <end position="131"/>
    </location>
</feature>
<gene>
    <name evidence="25" type="ORF">DIR46_26055</name>
</gene>
<keyword evidence="10 23" id="KW-0479">Metal-binding</keyword>
<feature type="binding site" evidence="22">
    <location>
        <position position="26"/>
    </location>
    <ligand>
        <name>ATP</name>
        <dbReference type="ChEBI" id="CHEBI:30616"/>
    </ligand>
</feature>
<comment type="cofactor">
    <cofactor evidence="23">
        <name>Mg(2+)</name>
        <dbReference type="ChEBI" id="CHEBI:18420"/>
    </cofactor>
    <text evidence="23">Mn(2+), Zn(2+), Cd(2+) and Co(2+) support activity to lesser extents.</text>
</comment>
<keyword evidence="11 22" id="KW-0547">Nucleotide-binding</keyword>
<keyword evidence="13 22" id="KW-0067">ATP-binding</keyword>
<feature type="binding site" evidence="23">
    <location>
        <position position="86"/>
    </location>
    <ligand>
        <name>a divalent metal cation</name>
        <dbReference type="ChEBI" id="CHEBI:60240"/>
    </ligand>
</feature>
<dbReference type="CDD" id="cd14264">
    <property type="entry name" value="DAGK_IM"/>
    <property type="match status" value="1"/>
</dbReference>
<evidence type="ECO:0000256" key="10">
    <source>
        <dbReference type="ARBA" id="ARBA00022723"/>
    </source>
</evidence>
<keyword evidence="26" id="KW-1185">Reference proteome</keyword>
<dbReference type="Proteomes" id="UP000245820">
    <property type="component" value="Chromosome"/>
</dbReference>
<accession>A0A2S2DQ80</accession>
<feature type="binding site" evidence="22">
    <location>
        <position position="19"/>
    </location>
    <ligand>
        <name>ATP</name>
        <dbReference type="ChEBI" id="CHEBI:30616"/>
    </ligand>
</feature>
<evidence type="ECO:0000256" key="11">
    <source>
        <dbReference type="ARBA" id="ARBA00022741"/>
    </source>
</evidence>
<evidence type="ECO:0000256" key="4">
    <source>
        <dbReference type="ARBA" id="ARBA00017575"/>
    </source>
</evidence>
<keyword evidence="7 24" id="KW-0997">Cell inner membrane</keyword>
<evidence type="ECO:0000256" key="14">
    <source>
        <dbReference type="ARBA" id="ARBA00022842"/>
    </source>
</evidence>
<evidence type="ECO:0000256" key="9">
    <source>
        <dbReference type="ARBA" id="ARBA00022692"/>
    </source>
</evidence>
<feature type="binding site" evidence="22">
    <location>
        <begin position="104"/>
        <end position="105"/>
    </location>
    <ligand>
        <name>ATP</name>
        <dbReference type="ChEBI" id="CHEBI:30616"/>
    </ligand>
</feature>
<evidence type="ECO:0000256" key="24">
    <source>
        <dbReference type="RuleBase" id="RU363065"/>
    </source>
</evidence>
<dbReference type="PANTHER" id="PTHR34299:SF1">
    <property type="entry name" value="DIACYLGLYCEROL KINASE"/>
    <property type="match status" value="1"/>
</dbReference>
<comment type="subcellular location">
    <subcellularLocation>
        <location evidence="1 24">Cell inner membrane</location>
        <topology evidence="1 24">Multi-pass membrane protein</topology>
    </subcellularLocation>
</comment>
<evidence type="ECO:0000256" key="6">
    <source>
        <dbReference type="ARBA" id="ARBA00022516"/>
    </source>
</evidence>
<evidence type="ECO:0000256" key="17">
    <source>
        <dbReference type="ARBA" id="ARBA00023136"/>
    </source>
</evidence>
<dbReference type="PROSITE" id="PS01069">
    <property type="entry name" value="DAGK_PROKAR"/>
    <property type="match status" value="1"/>
</dbReference>
<protein>
    <recommendedName>
        <fullName evidence="4 24">Diacylglycerol kinase</fullName>
        <ecNumber evidence="3 24">2.7.1.107</ecNumber>
    </recommendedName>
</protein>
<dbReference type="GO" id="GO:0005524">
    <property type="term" value="F:ATP binding"/>
    <property type="evidence" value="ECO:0007669"/>
    <property type="project" value="UniProtKB-KW"/>
</dbReference>
<dbReference type="KEGG" id="mtim:DIR46_26055"/>
<dbReference type="InterPro" id="IPR000829">
    <property type="entry name" value="DAGK"/>
</dbReference>
<feature type="transmembrane region" description="Helical" evidence="24">
    <location>
        <begin position="69"/>
        <end position="89"/>
    </location>
</feature>
<evidence type="ECO:0000256" key="1">
    <source>
        <dbReference type="ARBA" id="ARBA00004429"/>
    </source>
</evidence>
<comment type="catalytic activity">
    <reaction evidence="24">
        <text>a 1,2-diacyl-sn-glycerol + ATP = a 1,2-diacyl-sn-glycero-3-phosphate + ADP + H(+)</text>
        <dbReference type="Rhea" id="RHEA:10272"/>
        <dbReference type="ChEBI" id="CHEBI:15378"/>
        <dbReference type="ChEBI" id="CHEBI:17815"/>
        <dbReference type="ChEBI" id="CHEBI:30616"/>
        <dbReference type="ChEBI" id="CHEBI:58608"/>
        <dbReference type="ChEBI" id="CHEBI:456216"/>
        <dbReference type="EC" id="2.7.1.107"/>
    </reaction>
</comment>
<name>A0A2S2DQ80_9BURK</name>
<dbReference type="Gene3D" id="1.10.287.3610">
    <property type="match status" value="1"/>
</dbReference>
<feature type="binding site" evidence="21">
    <location>
        <position position="79"/>
    </location>
    <ligand>
        <name>substrate</name>
    </ligand>
</feature>
<comment type="function">
    <text evidence="24">Catalyzes the ATP-dependent phosphorylation of sn-l,2-diacylglycerol (DAG) to phosphatidic acid. Involved in the recycling of diacylglycerol produced as a by-product during membrane-derived oligosaccharide (MDO) biosynthesis.</text>
</comment>
<dbReference type="AlphaFoldDB" id="A0A2S2DQ80"/>
<dbReference type="OrthoDB" id="9796011at2"/>
<feature type="transmembrane region" description="Helical" evidence="24">
    <location>
        <begin position="45"/>
        <end position="63"/>
    </location>
</feature>
<dbReference type="Pfam" id="PF01219">
    <property type="entry name" value="DAGK_prokar"/>
    <property type="match status" value="1"/>
</dbReference>
<sequence>MKLDENYLSQYKSDGGAKRVTAAFGYSIKGLRSAWRNEHAFRQEMLIVCPGIVIAICAPVSTIEKFALTSVLLLVLIVELLNSAVEAVVDRVSLDYHILSGRAKDLGSAAVFITILLAALTWAILFAPLLLSKLLLCGYNLV</sequence>
<dbReference type="GO" id="GO:0005886">
    <property type="term" value="C:plasma membrane"/>
    <property type="evidence" value="ECO:0007669"/>
    <property type="project" value="UniProtKB-SubCell"/>
</dbReference>
<feature type="binding site" evidence="22">
    <location>
        <position position="86"/>
    </location>
    <ligand>
        <name>ATP</name>
        <dbReference type="ChEBI" id="CHEBI:30616"/>
    </ligand>
</feature>
<dbReference type="EMBL" id="CP029343">
    <property type="protein sequence ID" value="AWL07545.1"/>
    <property type="molecule type" value="Genomic_DNA"/>
</dbReference>
<evidence type="ECO:0000256" key="21">
    <source>
        <dbReference type="PIRSR" id="PIRSR600829-2"/>
    </source>
</evidence>
<keyword evidence="8 24" id="KW-0808">Transferase</keyword>
<evidence type="ECO:0000256" key="2">
    <source>
        <dbReference type="ARBA" id="ARBA00005967"/>
    </source>
</evidence>
<feature type="binding site" evidence="22">
    <location>
        <position position="38"/>
    </location>
    <ligand>
        <name>ATP</name>
        <dbReference type="ChEBI" id="CHEBI:30616"/>
    </ligand>
</feature>
<keyword evidence="14 23" id="KW-0460">Magnesium</keyword>
<dbReference type="EC" id="2.7.1.107" evidence="3 24"/>
<evidence type="ECO:0000256" key="22">
    <source>
        <dbReference type="PIRSR" id="PIRSR600829-3"/>
    </source>
</evidence>
<dbReference type="GO" id="GO:0004143">
    <property type="term" value="F:ATP-dependent diacylglycerol kinase activity"/>
    <property type="evidence" value="ECO:0007669"/>
    <property type="project" value="UniProtKB-EC"/>
</dbReference>
<feature type="binding site" evidence="21">
    <location>
        <begin position="40"/>
        <end position="44"/>
    </location>
    <ligand>
        <name>substrate</name>
    </ligand>
</feature>
<keyword evidence="16 24" id="KW-0443">Lipid metabolism</keyword>
<dbReference type="RefSeq" id="WP_109347830.1">
    <property type="nucleotide sequence ID" value="NZ_CP029343.1"/>
</dbReference>
<feature type="binding site" evidence="21">
    <location>
        <position position="108"/>
    </location>
    <ligand>
        <name>substrate</name>
    </ligand>
</feature>
<keyword evidence="6" id="KW-0444">Lipid biosynthesis</keyword>
<evidence type="ECO:0000313" key="25">
    <source>
        <dbReference type="EMBL" id="AWL07545.1"/>
    </source>
</evidence>
<dbReference type="GO" id="GO:0006654">
    <property type="term" value="P:phosphatidic acid biosynthetic process"/>
    <property type="evidence" value="ECO:0007669"/>
    <property type="project" value="InterPro"/>
</dbReference>
<reference evidence="25 26" key="1">
    <citation type="submission" date="2018-05" db="EMBL/GenBank/DDBJ databases">
        <title>Complete genome sequence of Massilia oculi sp. nov. CCUG 43427T (=DSM 26321T), the type strain of M. oculi, and comparison with genome sequences of other Massilia strains.</title>
        <authorList>
            <person name="Zhu B."/>
        </authorList>
    </citation>
    <scope>NUCLEOTIDE SEQUENCE [LARGE SCALE GENOMIC DNA]</scope>
    <source>
        <strain evidence="25 26">CCUG 43427</strain>
    </source>
</reference>